<dbReference type="PANTHER" id="PTHR22883:SF23">
    <property type="entry name" value="PALMITOYLTRANSFERASE ZDHHC6"/>
    <property type="match status" value="1"/>
</dbReference>
<evidence type="ECO:0000256" key="6">
    <source>
        <dbReference type="ARBA" id="ARBA00023315"/>
    </source>
</evidence>
<dbReference type="InterPro" id="IPR039859">
    <property type="entry name" value="PFA4/ZDH16/20/ERF2-like"/>
</dbReference>
<gene>
    <name evidence="10" type="primary">Contig18207.g19347</name>
    <name evidence="10" type="ORF">STYLEM_3474</name>
</gene>
<evidence type="ECO:0000313" key="10">
    <source>
        <dbReference type="EMBL" id="CDW74494.1"/>
    </source>
</evidence>
<keyword evidence="5 8" id="KW-0472">Membrane</keyword>
<sequence length="315" mass="37305">MAIGLFLMYKVNYLYYLMQITKPATPDSLKSVLKKDKYLEALNNDLVKKFSYDLAETKRFSNMISYESLAKITQLQCLKCKEFKPLRTHHCSVCNQCVLLMDHHCMWTNCCIGLHNYDKFLQLNLYGMIGAMYSVLTIRLCDESTFYQTISDSGLFFTIIKVFDLLIGKFLLILFIWNVYVSFQGYTHLEFKDLIETQIKKKNQQKNRGNELESQLEDEVKGSQHNHVKFEYGYKSIRENLAWIFGTKSFLQAFLFIDRFHDQRLKYNGVEWTVIYYWNDIQDFYFKNYGRVLEEETDQMSDATSSEDILLIKQA</sequence>
<proteinExistence type="inferred from homology"/>
<feature type="transmembrane region" description="Helical" evidence="8">
    <location>
        <begin position="123"/>
        <end position="141"/>
    </location>
</feature>
<comment type="similarity">
    <text evidence="7">Belongs to the DHHC palmitoyltransferase family. PFA5 subfamily.</text>
</comment>
<evidence type="ECO:0000256" key="4">
    <source>
        <dbReference type="ARBA" id="ARBA00022989"/>
    </source>
</evidence>
<keyword evidence="4 8" id="KW-1133">Transmembrane helix</keyword>
<dbReference type="EC" id="2.3.1.225" evidence="8"/>
<evidence type="ECO:0000256" key="7">
    <source>
        <dbReference type="ARBA" id="ARBA00038298"/>
    </source>
</evidence>
<evidence type="ECO:0000259" key="9">
    <source>
        <dbReference type="Pfam" id="PF01529"/>
    </source>
</evidence>
<dbReference type="GO" id="GO:0005794">
    <property type="term" value="C:Golgi apparatus"/>
    <property type="evidence" value="ECO:0007669"/>
    <property type="project" value="TreeGrafter"/>
</dbReference>
<evidence type="ECO:0000256" key="8">
    <source>
        <dbReference type="RuleBase" id="RU079119"/>
    </source>
</evidence>
<dbReference type="InParanoid" id="A0A078A140"/>
<comment type="catalytic activity">
    <reaction evidence="8">
        <text>L-cysteinyl-[protein] + hexadecanoyl-CoA = S-hexadecanoyl-L-cysteinyl-[protein] + CoA</text>
        <dbReference type="Rhea" id="RHEA:36683"/>
        <dbReference type="Rhea" id="RHEA-COMP:10131"/>
        <dbReference type="Rhea" id="RHEA-COMP:11032"/>
        <dbReference type="ChEBI" id="CHEBI:29950"/>
        <dbReference type="ChEBI" id="CHEBI:57287"/>
        <dbReference type="ChEBI" id="CHEBI:57379"/>
        <dbReference type="ChEBI" id="CHEBI:74151"/>
        <dbReference type="EC" id="2.3.1.225"/>
    </reaction>
</comment>
<keyword evidence="6 8" id="KW-0012">Acyltransferase</keyword>
<comment type="subcellular location">
    <subcellularLocation>
        <location evidence="1">Membrane</location>
        <topology evidence="1">Multi-pass membrane protein</topology>
    </subcellularLocation>
</comment>
<dbReference type="OMA" id="YLMQITK"/>
<evidence type="ECO:0000256" key="2">
    <source>
        <dbReference type="ARBA" id="ARBA00022679"/>
    </source>
</evidence>
<dbReference type="GO" id="GO:0019706">
    <property type="term" value="F:protein-cysteine S-palmitoyltransferase activity"/>
    <property type="evidence" value="ECO:0007669"/>
    <property type="project" value="UniProtKB-EC"/>
</dbReference>
<keyword evidence="11" id="KW-1185">Reference proteome</keyword>
<name>A0A078A140_STYLE</name>
<evidence type="ECO:0000256" key="5">
    <source>
        <dbReference type="ARBA" id="ARBA00023136"/>
    </source>
</evidence>
<dbReference type="InterPro" id="IPR001594">
    <property type="entry name" value="Palmitoyltrfase_DHHC"/>
</dbReference>
<dbReference type="GO" id="GO:0006612">
    <property type="term" value="P:protein targeting to membrane"/>
    <property type="evidence" value="ECO:0007669"/>
    <property type="project" value="TreeGrafter"/>
</dbReference>
<dbReference type="EMBL" id="CCKQ01003376">
    <property type="protein sequence ID" value="CDW74494.1"/>
    <property type="molecule type" value="Genomic_DNA"/>
</dbReference>
<dbReference type="PROSITE" id="PS50216">
    <property type="entry name" value="DHHC"/>
    <property type="match status" value="1"/>
</dbReference>
<accession>A0A078A140</accession>
<keyword evidence="2 8" id="KW-0808">Transferase</keyword>
<dbReference type="Pfam" id="PF01529">
    <property type="entry name" value="DHHC"/>
    <property type="match status" value="1"/>
</dbReference>
<dbReference type="GO" id="GO:0016020">
    <property type="term" value="C:membrane"/>
    <property type="evidence" value="ECO:0007669"/>
    <property type="project" value="UniProtKB-SubCell"/>
</dbReference>
<evidence type="ECO:0000256" key="1">
    <source>
        <dbReference type="ARBA" id="ARBA00004141"/>
    </source>
</evidence>
<dbReference type="GO" id="GO:0005783">
    <property type="term" value="C:endoplasmic reticulum"/>
    <property type="evidence" value="ECO:0007669"/>
    <property type="project" value="TreeGrafter"/>
</dbReference>
<dbReference type="OrthoDB" id="331948at2759"/>
<evidence type="ECO:0000256" key="3">
    <source>
        <dbReference type="ARBA" id="ARBA00022692"/>
    </source>
</evidence>
<feature type="domain" description="Palmitoyltransferase DHHC" evidence="9">
    <location>
        <begin position="75"/>
        <end position="191"/>
    </location>
</feature>
<dbReference type="Proteomes" id="UP000039865">
    <property type="component" value="Unassembled WGS sequence"/>
</dbReference>
<keyword evidence="3 8" id="KW-0812">Transmembrane</keyword>
<feature type="transmembrane region" description="Helical" evidence="8">
    <location>
        <begin position="153"/>
        <end position="177"/>
    </location>
</feature>
<dbReference type="AlphaFoldDB" id="A0A078A140"/>
<dbReference type="PANTHER" id="PTHR22883">
    <property type="entry name" value="ZINC FINGER DHHC DOMAIN CONTAINING PROTEIN"/>
    <property type="match status" value="1"/>
</dbReference>
<organism evidence="10 11">
    <name type="scientific">Stylonychia lemnae</name>
    <name type="common">Ciliate</name>
    <dbReference type="NCBI Taxonomy" id="5949"/>
    <lineage>
        <taxon>Eukaryota</taxon>
        <taxon>Sar</taxon>
        <taxon>Alveolata</taxon>
        <taxon>Ciliophora</taxon>
        <taxon>Intramacronucleata</taxon>
        <taxon>Spirotrichea</taxon>
        <taxon>Stichotrichia</taxon>
        <taxon>Sporadotrichida</taxon>
        <taxon>Oxytrichidae</taxon>
        <taxon>Stylonychinae</taxon>
        <taxon>Stylonychia</taxon>
    </lineage>
</organism>
<protein>
    <recommendedName>
        <fullName evidence="8">Palmitoyltransferase</fullName>
        <ecNumber evidence="8">2.3.1.225</ecNumber>
    </recommendedName>
</protein>
<reference evidence="10 11" key="1">
    <citation type="submission" date="2014-06" db="EMBL/GenBank/DDBJ databases">
        <authorList>
            <person name="Swart Estienne"/>
        </authorList>
    </citation>
    <scope>NUCLEOTIDE SEQUENCE [LARGE SCALE GENOMIC DNA]</scope>
    <source>
        <strain evidence="10 11">130c</strain>
    </source>
</reference>
<evidence type="ECO:0000313" key="11">
    <source>
        <dbReference type="Proteomes" id="UP000039865"/>
    </source>
</evidence>
<comment type="domain">
    <text evidence="8">The DHHC domain is required for palmitoyltransferase activity.</text>
</comment>